<dbReference type="EMBL" id="JAFBCP010000001">
    <property type="protein sequence ID" value="MBM7817035.1"/>
    <property type="molecule type" value="Genomic_DNA"/>
</dbReference>
<feature type="compositionally biased region" description="Gly residues" evidence="4">
    <location>
        <begin position="144"/>
        <end position="157"/>
    </location>
</feature>
<keyword evidence="3" id="KW-0645">Protease</keyword>
<feature type="domain" description="Peptidase S26" evidence="5">
    <location>
        <begin position="20"/>
        <end position="217"/>
    </location>
</feature>
<protein>
    <recommendedName>
        <fullName evidence="3">Signal peptidase I</fullName>
        <ecNumber evidence="3">3.4.21.89</ecNumber>
    </recommendedName>
</protein>
<evidence type="ECO:0000313" key="7">
    <source>
        <dbReference type="Proteomes" id="UP000809290"/>
    </source>
</evidence>
<name>A0ABS2SM99_9MICO</name>
<feature type="compositionally biased region" description="Polar residues" evidence="4">
    <location>
        <begin position="190"/>
        <end position="199"/>
    </location>
</feature>
<dbReference type="Proteomes" id="UP000809290">
    <property type="component" value="Unassembled WGS sequence"/>
</dbReference>
<feature type="region of interest" description="Disordered" evidence="4">
    <location>
        <begin position="140"/>
        <end position="162"/>
    </location>
</feature>
<organism evidence="6 7">
    <name type="scientific">Brevibacterium paucivorans</name>
    <dbReference type="NCBI Taxonomy" id="170994"/>
    <lineage>
        <taxon>Bacteria</taxon>
        <taxon>Bacillati</taxon>
        <taxon>Actinomycetota</taxon>
        <taxon>Actinomycetes</taxon>
        <taxon>Micrococcales</taxon>
        <taxon>Brevibacteriaceae</taxon>
        <taxon>Brevibacterium</taxon>
    </lineage>
</organism>
<evidence type="ECO:0000256" key="4">
    <source>
        <dbReference type="SAM" id="MobiDB-lite"/>
    </source>
</evidence>
<evidence type="ECO:0000313" key="6">
    <source>
        <dbReference type="EMBL" id="MBM7817035.1"/>
    </source>
</evidence>
<comment type="similarity">
    <text evidence="2 3">Belongs to the peptidase S26 family.</text>
</comment>
<evidence type="ECO:0000256" key="3">
    <source>
        <dbReference type="RuleBase" id="RU362042"/>
    </source>
</evidence>
<gene>
    <name evidence="6" type="ORF">JOE56_001729</name>
</gene>
<dbReference type="GO" id="GO:0009003">
    <property type="term" value="F:signal peptidase activity"/>
    <property type="evidence" value="ECO:0007669"/>
    <property type="project" value="UniProtKB-EC"/>
</dbReference>
<dbReference type="NCBIfam" id="TIGR02227">
    <property type="entry name" value="sigpep_I_bact"/>
    <property type="match status" value="1"/>
</dbReference>
<dbReference type="InterPro" id="IPR019533">
    <property type="entry name" value="Peptidase_S26"/>
</dbReference>
<dbReference type="EC" id="3.4.21.89" evidence="3"/>
<comment type="caution">
    <text evidence="6">The sequence shown here is derived from an EMBL/GenBank/DDBJ whole genome shotgun (WGS) entry which is preliminary data.</text>
</comment>
<dbReference type="CDD" id="cd06530">
    <property type="entry name" value="S26_SPase_I"/>
    <property type="match status" value="1"/>
</dbReference>
<feature type="region of interest" description="Disordered" evidence="4">
    <location>
        <begin position="187"/>
        <end position="206"/>
    </location>
</feature>
<dbReference type="Pfam" id="PF10502">
    <property type="entry name" value="Peptidase_S26"/>
    <property type="match status" value="1"/>
</dbReference>
<dbReference type="InterPro" id="IPR000223">
    <property type="entry name" value="Pept_S26A_signal_pept_1"/>
</dbReference>
<dbReference type="InterPro" id="IPR036286">
    <property type="entry name" value="LexA/Signal_pep-like_sf"/>
</dbReference>
<dbReference type="SUPFAM" id="SSF51306">
    <property type="entry name" value="LexA/Signal peptidase"/>
    <property type="match status" value="1"/>
</dbReference>
<dbReference type="Gene3D" id="2.10.109.10">
    <property type="entry name" value="Umud Fragment, subunit A"/>
    <property type="match status" value="1"/>
</dbReference>
<proteinExistence type="inferred from homology"/>
<dbReference type="PRINTS" id="PR00727">
    <property type="entry name" value="LEADERPTASE"/>
</dbReference>
<keyword evidence="3 6" id="KW-0378">Hydrolase</keyword>
<accession>A0ABS2SM99</accession>
<comment type="catalytic activity">
    <reaction evidence="3">
        <text>Cleavage of hydrophobic, N-terminal signal or leader sequences from secreted and periplasmic proteins.</text>
        <dbReference type="EC" id="3.4.21.89"/>
    </reaction>
</comment>
<reference evidence="6 7" key="1">
    <citation type="submission" date="2021-01" db="EMBL/GenBank/DDBJ databases">
        <title>Sequencing the genomes of 1000 actinobacteria strains.</title>
        <authorList>
            <person name="Klenk H.-P."/>
        </authorList>
    </citation>
    <scope>NUCLEOTIDE SEQUENCE [LARGE SCALE GENOMIC DNA]</scope>
    <source>
        <strain evidence="6 7">DSM 13657</strain>
    </source>
</reference>
<dbReference type="PANTHER" id="PTHR43390:SF1">
    <property type="entry name" value="CHLOROPLAST PROCESSING PEPTIDASE"/>
    <property type="match status" value="1"/>
</dbReference>
<keyword evidence="7" id="KW-1185">Reference proteome</keyword>
<evidence type="ECO:0000259" key="5">
    <source>
        <dbReference type="Pfam" id="PF10502"/>
    </source>
</evidence>
<evidence type="ECO:0000256" key="2">
    <source>
        <dbReference type="ARBA" id="ARBA00009370"/>
    </source>
</evidence>
<evidence type="ECO:0000256" key="1">
    <source>
        <dbReference type="ARBA" id="ARBA00004401"/>
    </source>
</evidence>
<dbReference type="RefSeq" id="WP_204515685.1">
    <property type="nucleotide sequence ID" value="NZ_JAFBCP010000001.1"/>
</dbReference>
<comment type="subcellular location">
    <subcellularLocation>
        <location evidence="1">Cell membrane</location>
        <topology evidence="1">Single-pass type II membrane protein</topology>
    </subcellularLocation>
    <subcellularLocation>
        <location evidence="3">Membrane</location>
        <topology evidence="3">Single-pass type II membrane protein</topology>
    </subcellularLocation>
</comment>
<sequence length="230" mass="24077">MTQTTTGVPLRRRPWFLLSAVVVVALVLAGLVRGLVVQTFTVPSESMEPTISVDDRIAVWRPDALTGSIGRGDIVVIDGRGSFVSGQNSSLGQKVGSWFGIGPRDVFYVKRVIGVGGDRVKCCDDEGKLLVNGEPLDEPYLAGAGEGAPGSGAGEGGTQAARTSGVLRASDVDFDVEVPPDRLWLMGDNRANSTDSRNLLSRPGGGMIRKSDAVGVVVGHGSSIDRTEEG</sequence>
<dbReference type="PANTHER" id="PTHR43390">
    <property type="entry name" value="SIGNAL PEPTIDASE I"/>
    <property type="match status" value="1"/>
</dbReference>